<feature type="transmembrane region" description="Helical" evidence="16">
    <location>
        <begin position="20"/>
        <end position="48"/>
    </location>
</feature>
<feature type="transmembrane region" description="Helical" evidence="16">
    <location>
        <begin position="340"/>
        <end position="358"/>
    </location>
</feature>
<evidence type="ECO:0000256" key="7">
    <source>
        <dbReference type="ARBA" id="ARBA00022692"/>
    </source>
</evidence>
<dbReference type="Pfam" id="PF00033">
    <property type="entry name" value="Cytochrome_B"/>
    <property type="match status" value="1"/>
</dbReference>
<keyword evidence="10 16" id="KW-0249">Electron transport</keyword>
<dbReference type="Pfam" id="PF00032">
    <property type="entry name" value="Cytochrom_B_C"/>
    <property type="match status" value="1"/>
</dbReference>
<evidence type="ECO:0000256" key="9">
    <source>
        <dbReference type="ARBA" id="ARBA00022792"/>
    </source>
</evidence>
<feature type="domain" description="Cytochrome b/b6 C-terminal region profile" evidence="18">
    <location>
        <begin position="202"/>
        <end position="366"/>
    </location>
</feature>
<keyword evidence="7 16" id="KW-0812">Transmembrane</keyword>
<evidence type="ECO:0000256" key="4">
    <source>
        <dbReference type="ARBA" id="ARBA00022448"/>
    </source>
</evidence>
<dbReference type="InterPro" id="IPR027387">
    <property type="entry name" value="Cytb/b6-like_sf"/>
</dbReference>
<dbReference type="InterPro" id="IPR016174">
    <property type="entry name" value="Di-haem_cyt_TM"/>
</dbReference>
<dbReference type="EMBL" id="KX787886">
    <property type="protein sequence ID" value="AQS80276.1"/>
    <property type="molecule type" value="Genomic_DNA"/>
</dbReference>
<dbReference type="GO" id="GO:0005743">
    <property type="term" value="C:mitochondrial inner membrane"/>
    <property type="evidence" value="ECO:0007669"/>
    <property type="project" value="UniProtKB-SubCell"/>
</dbReference>
<organism evidence="19">
    <name type="scientific">Fasciola jacksoni</name>
    <dbReference type="NCBI Taxonomy" id="465907"/>
    <lineage>
        <taxon>Eukaryota</taxon>
        <taxon>Metazoa</taxon>
        <taxon>Spiralia</taxon>
        <taxon>Lophotrochozoa</taxon>
        <taxon>Platyhelminthes</taxon>
        <taxon>Trematoda</taxon>
        <taxon>Digenea</taxon>
        <taxon>Plagiorchiida</taxon>
        <taxon>Echinostomata</taxon>
        <taxon>Echinostomatoidea</taxon>
        <taxon>Fasciolidae</taxon>
        <taxon>Fasciola</taxon>
    </lineage>
</organism>
<evidence type="ECO:0000256" key="1">
    <source>
        <dbReference type="ARBA" id="ARBA00002566"/>
    </source>
</evidence>
<dbReference type="GO" id="GO:0006122">
    <property type="term" value="P:mitochondrial electron transport, ubiquinol to cytochrome c"/>
    <property type="evidence" value="ECO:0007669"/>
    <property type="project" value="TreeGrafter"/>
</dbReference>
<dbReference type="AlphaFoldDB" id="A0A1S6JPK4"/>
<accession>A0A1S6JPK4</accession>
<evidence type="ECO:0000256" key="3">
    <source>
        <dbReference type="ARBA" id="ARBA00013531"/>
    </source>
</evidence>
<dbReference type="InterPro" id="IPR048259">
    <property type="entry name" value="Cytochrome_b_N_euk/bac"/>
</dbReference>
<feature type="transmembrane region" description="Helical" evidence="16">
    <location>
        <begin position="166"/>
        <end position="190"/>
    </location>
</feature>
<comment type="function">
    <text evidence="1 16">Component of the ubiquinol-cytochrome c reductase complex (complex III or cytochrome b-c1 complex) that is part of the mitochondrial respiratory chain. The b-c1 complex mediates electron transfer from ubiquinol to cytochrome c. Contributes to the generation of a proton gradient across the mitochondrial membrane that is then used for ATP synthesis.</text>
</comment>
<keyword evidence="4 16" id="KW-0813">Transport</keyword>
<keyword evidence="11 16" id="KW-1133">Transmembrane helix</keyword>
<evidence type="ECO:0000256" key="16">
    <source>
        <dbReference type="RuleBase" id="RU362117"/>
    </source>
</evidence>
<dbReference type="PANTHER" id="PTHR19271:SF16">
    <property type="entry name" value="CYTOCHROME B"/>
    <property type="match status" value="1"/>
</dbReference>
<name>A0A1S6JPK4_9TREM</name>
<evidence type="ECO:0000256" key="12">
    <source>
        <dbReference type="ARBA" id="ARBA00023004"/>
    </source>
</evidence>
<comment type="subcellular location">
    <subcellularLocation>
        <location evidence="2">Mitochondrion inner membrane</location>
        <topology evidence="2">Multi-pass membrane protein</topology>
    </subcellularLocation>
</comment>
<evidence type="ECO:0000256" key="5">
    <source>
        <dbReference type="ARBA" id="ARBA00022617"/>
    </source>
</evidence>
<dbReference type="GO" id="GO:0046872">
    <property type="term" value="F:metal ion binding"/>
    <property type="evidence" value="ECO:0007669"/>
    <property type="project" value="UniProtKB-UniRule"/>
</dbReference>
<keyword evidence="12 16" id="KW-0408">Iron</keyword>
<evidence type="ECO:0000256" key="8">
    <source>
        <dbReference type="ARBA" id="ARBA00022723"/>
    </source>
</evidence>
<feature type="transmembrane region" description="Helical" evidence="16">
    <location>
        <begin position="222"/>
        <end position="243"/>
    </location>
</feature>
<keyword evidence="13" id="KW-0830">Ubiquinone</keyword>
<feature type="transmembrane region" description="Helical" evidence="16">
    <location>
        <begin position="68"/>
        <end position="89"/>
    </location>
</feature>
<dbReference type="InterPro" id="IPR036150">
    <property type="entry name" value="Cyt_b/b6_C_sf"/>
</dbReference>
<comment type="cofactor">
    <cofactor evidence="16">
        <name>heme b</name>
        <dbReference type="ChEBI" id="CHEBI:60344"/>
    </cofactor>
    <text evidence="16">Binds 2 heme groups non-covalently.</text>
</comment>
<keyword evidence="8 16" id="KW-0479">Metal-binding</keyword>
<feature type="domain" description="Cytochrome b/b6 N-terminal region profile" evidence="17">
    <location>
        <begin position="1"/>
        <end position="200"/>
    </location>
</feature>
<dbReference type="SUPFAM" id="SSF81648">
    <property type="entry name" value="a domain/subunit of cytochrome bc1 complex (Ubiquinol-cytochrome c reductase)"/>
    <property type="match status" value="1"/>
</dbReference>
<evidence type="ECO:0000256" key="14">
    <source>
        <dbReference type="ARBA" id="ARBA00023128"/>
    </source>
</evidence>
<feature type="transmembrane region" description="Helical" evidence="16">
    <location>
        <begin position="280"/>
        <end position="298"/>
    </location>
</feature>
<dbReference type="CDD" id="cd00284">
    <property type="entry name" value="Cytochrome_b_N"/>
    <property type="match status" value="1"/>
</dbReference>
<evidence type="ECO:0000259" key="18">
    <source>
        <dbReference type="PROSITE" id="PS51003"/>
    </source>
</evidence>
<reference evidence="19" key="1">
    <citation type="submission" date="2016-08" db="EMBL/GenBank/DDBJ databases">
        <title>The complete mitochondrial genome of Fasciola jacksoni Cobbold, 1882: genomic comparison to elucidate trematode position in the family Fasciolidae (Trematoda: Platyhelminthes).</title>
        <authorList>
            <person name="Le T.H."/>
            <person name="Nguyen T.B.N."/>
            <person name="Mas-Coma S."/>
            <person name="Blair D."/>
            <person name="Rajapakse R.P.V.J."/>
        </authorList>
    </citation>
    <scope>NUCLEOTIDE SEQUENCE</scope>
    <source>
        <strain evidence="19">Madu</strain>
    </source>
</reference>
<evidence type="ECO:0000256" key="11">
    <source>
        <dbReference type="ARBA" id="ARBA00022989"/>
    </source>
</evidence>
<dbReference type="PROSITE" id="PS51003">
    <property type="entry name" value="CYTB_CTER"/>
    <property type="match status" value="1"/>
</dbReference>
<dbReference type="InterPro" id="IPR005797">
    <property type="entry name" value="Cyt_b/b6_N"/>
</dbReference>
<evidence type="ECO:0000313" key="19">
    <source>
        <dbReference type="EMBL" id="AQS80276.1"/>
    </source>
</evidence>
<evidence type="ECO:0000256" key="15">
    <source>
        <dbReference type="ARBA" id="ARBA00023136"/>
    </source>
</evidence>
<protein>
    <recommendedName>
        <fullName evidence="3 16">Cytochrome b</fullName>
    </recommendedName>
</protein>
<keyword evidence="6 16" id="KW-0679">Respiratory chain</keyword>
<dbReference type="PROSITE" id="PS51002">
    <property type="entry name" value="CYTB_NTER"/>
    <property type="match status" value="1"/>
</dbReference>
<dbReference type="GO" id="GO:0008121">
    <property type="term" value="F:quinol-cytochrome-c reductase activity"/>
    <property type="evidence" value="ECO:0007669"/>
    <property type="project" value="TreeGrafter"/>
</dbReference>
<sequence>MLSIVRSNVVDLPTNISLSYFWCGGFMISSFLAVQIVSGVVLSLLYVVDSFLSFGCVLEFVSEGLFLWVVRYAHIWGVTFIFVLFFVHMGRALYYSSYSKLGVWNVGFVLYLLMMVEAFLGYILPWHQMSFWAATVLTSILQSVPFVGNVLYEYVVGGVSVTNSMLVRVFSAHVCLAFVIMGFSVMHLFYLHKGGSNNPLFVSEGYGDVVFFHSFFTSKDGFVLLCLLFVLGLVMLISPDLVLDVESYIQADPMVTPVSIKPEWYFLAFYAMLRSVESKVGGLVLVLVFLFVLWLPTLNKSCGYSLGRQYIFWCGVSIFFLLTYLGACHPEPPFVLVSKALSFFIIFSLMVFKGLWVVPYSGGFPRAVGF</sequence>
<geneLocation type="mitochondrion" evidence="19"/>
<keyword evidence="15 16" id="KW-0472">Membrane</keyword>
<keyword evidence="5 16" id="KW-0349">Heme</keyword>
<dbReference type="Gene3D" id="1.20.810.10">
    <property type="entry name" value="Cytochrome Bc1 Complex, Chain C"/>
    <property type="match status" value="1"/>
</dbReference>
<keyword evidence="14 16" id="KW-0496">Mitochondrion</keyword>
<comment type="similarity">
    <text evidence="16">Belongs to the cytochrome b family.</text>
</comment>
<gene>
    <name evidence="19" type="primary">CYTB</name>
</gene>
<dbReference type="InterPro" id="IPR005798">
    <property type="entry name" value="Cyt_b/b6_C"/>
</dbReference>
<proteinExistence type="inferred from homology"/>
<dbReference type="PANTHER" id="PTHR19271">
    <property type="entry name" value="CYTOCHROME B"/>
    <property type="match status" value="1"/>
</dbReference>
<dbReference type="SUPFAM" id="SSF81342">
    <property type="entry name" value="Transmembrane di-heme cytochromes"/>
    <property type="match status" value="1"/>
</dbReference>
<feature type="transmembrane region" description="Helical" evidence="16">
    <location>
        <begin position="101"/>
        <end position="124"/>
    </location>
</feature>
<evidence type="ECO:0000259" key="17">
    <source>
        <dbReference type="PROSITE" id="PS51002"/>
    </source>
</evidence>
<keyword evidence="9" id="KW-0999">Mitochondrion inner membrane</keyword>
<feature type="transmembrane region" description="Helical" evidence="16">
    <location>
        <begin position="130"/>
        <end position="154"/>
    </location>
</feature>
<evidence type="ECO:0000256" key="2">
    <source>
        <dbReference type="ARBA" id="ARBA00004448"/>
    </source>
</evidence>
<feature type="transmembrane region" description="Helical" evidence="16">
    <location>
        <begin position="310"/>
        <end position="328"/>
    </location>
</feature>
<evidence type="ECO:0000256" key="13">
    <source>
        <dbReference type="ARBA" id="ARBA00023075"/>
    </source>
</evidence>
<dbReference type="GO" id="GO:0016491">
    <property type="term" value="F:oxidoreductase activity"/>
    <property type="evidence" value="ECO:0007669"/>
    <property type="project" value="UniProtKB-UniRule"/>
</dbReference>
<evidence type="ECO:0000256" key="6">
    <source>
        <dbReference type="ARBA" id="ARBA00022660"/>
    </source>
</evidence>
<evidence type="ECO:0000256" key="10">
    <source>
        <dbReference type="ARBA" id="ARBA00022982"/>
    </source>
</evidence>